<reference evidence="1" key="1">
    <citation type="journal article" date="2015" name="Nature">
        <title>Complex archaea that bridge the gap between prokaryotes and eukaryotes.</title>
        <authorList>
            <person name="Spang A."/>
            <person name="Saw J.H."/>
            <person name="Jorgensen S.L."/>
            <person name="Zaremba-Niedzwiedzka K."/>
            <person name="Martijn J."/>
            <person name="Lind A.E."/>
            <person name="van Eijk R."/>
            <person name="Schleper C."/>
            <person name="Guy L."/>
            <person name="Ettema T.J."/>
        </authorList>
    </citation>
    <scope>NUCLEOTIDE SEQUENCE</scope>
</reference>
<protein>
    <submittedName>
        <fullName evidence="1">Uncharacterized protein</fullName>
    </submittedName>
</protein>
<sequence>MIAMMTEPTNACKKSIYIISAAHRIATAIPHKAVSIVFDAVNDAIPKKPKIIISKIVKKVVMVVPTSPVVVDGCRLLVPMHRLCRIQTL</sequence>
<dbReference type="EMBL" id="LAZR01004594">
    <property type="protein sequence ID" value="KKN07213.1"/>
    <property type="molecule type" value="Genomic_DNA"/>
</dbReference>
<dbReference type="AlphaFoldDB" id="A0A0F9QPI4"/>
<gene>
    <name evidence="1" type="ORF">LCGC14_1069250</name>
</gene>
<accession>A0A0F9QPI4</accession>
<comment type="caution">
    <text evidence="1">The sequence shown here is derived from an EMBL/GenBank/DDBJ whole genome shotgun (WGS) entry which is preliminary data.</text>
</comment>
<evidence type="ECO:0000313" key="1">
    <source>
        <dbReference type="EMBL" id="KKN07213.1"/>
    </source>
</evidence>
<organism evidence="1">
    <name type="scientific">marine sediment metagenome</name>
    <dbReference type="NCBI Taxonomy" id="412755"/>
    <lineage>
        <taxon>unclassified sequences</taxon>
        <taxon>metagenomes</taxon>
        <taxon>ecological metagenomes</taxon>
    </lineage>
</organism>
<name>A0A0F9QPI4_9ZZZZ</name>
<proteinExistence type="predicted"/>